<evidence type="ECO:0000313" key="1">
    <source>
        <dbReference type="EMBL" id="GJS62045.1"/>
    </source>
</evidence>
<organism evidence="1 2">
    <name type="scientific">Tanacetum coccineum</name>
    <dbReference type="NCBI Taxonomy" id="301880"/>
    <lineage>
        <taxon>Eukaryota</taxon>
        <taxon>Viridiplantae</taxon>
        <taxon>Streptophyta</taxon>
        <taxon>Embryophyta</taxon>
        <taxon>Tracheophyta</taxon>
        <taxon>Spermatophyta</taxon>
        <taxon>Magnoliopsida</taxon>
        <taxon>eudicotyledons</taxon>
        <taxon>Gunneridae</taxon>
        <taxon>Pentapetalae</taxon>
        <taxon>asterids</taxon>
        <taxon>campanulids</taxon>
        <taxon>Asterales</taxon>
        <taxon>Asteraceae</taxon>
        <taxon>Asteroideae</taxon>
        <taxon>Anthemideae</taxon>
        <taxon>Anthemidinae</taxon>
        <taxon>Tanacetum</taxon>
    </lineage>
</organism>
<gene>
    <name evidence="1" type="ORF">Tco_0656829</name>
</gene>
<reference evidence="1" key="1">
    <citation type="journal article" date="2022" name="Int. J. Mol. Sci.">
        <title>Draft Genome of Tanacetum Coccineum: Genomic Comparison of Closely Related Tanacetum-Family Plants.</title>
        <authorList>
            <person name="Yamashiro T."/>
            <person name="Shiraishi A."/>
            <person name="Nakayama K."/>
            <person name="Satake H."/>
        </authorList>
    </citation>
    <scope>NUCLEOTIDE SEQUENCE</scope>
</reference>
<sequence length="158" mass="18001">MFAMTSFGAKIDYSVNKGRGTYVFKISGQIHHGIGSLFPEEGQHLRFLQLYVYETRDELSNRMYHFGRLDESTLKPETVEGLIHVLDKHNGLVRLFRTERDDCNAGDIPSFKIRLYNIGGVRGYELPTTDVLGAIVFENGPRSRTNFDVIIEFKGMPP</sequence>
<dbReference type="PANTHER" id="PTHR45786:SF74">
    <property type="entry name" value="ATP-DEPENDENT DNA HELICASE"/>
    <property type="match status" value="1"/>
</dbReference>
<dbReference type="EMBL" id="BQNB010009333">
    <property type="protein sequence ID" value="GJS62045.1"/>
    <property type="molecule type" value="Genomic_DNA"/>
</dbReference>
<name>A0ABQ4XAJ9_9ASTR</name>
<dbReference type="Proteomes" id="UP001151760">
    <property type="component" value="Unassembled WGS sequence"/>
</dbReference>
<dbReference type="PANTHER" id="PTHR45786">
    <property type="entry name" value="DNA BINDING PROTEIN-LIKE"/>
    <property type="match status" value="1"/>
</dbReference>
<reference evidence="1" key="2">
    <citation type="submission" date="2022-01" db="EMBL/GenBank/DDBJ databases">
        <authorList>
            <person name="Yamashiro T."/>
            <person name="Shiraishi A."/>
            <person name="Satake H."/>
            <person name="Nakayama K."/>
        </authorList>
    </citation>
    <scope>NUCLEOTIDE SEQUENCE</scope>
</reference>
<evidence type="ECO:0008006" key="3">
    <source>
        <dbReference type="Google" id="ProtNLM"/>
    </source>
</evidence>
<accession>A0ABQ4XAJ9</accession>
<comment type="caution">
    <text evidence="1">The sequence shown here is derived from an EMBL/GenBank/DDBJ whole genome shotgun (WGS) entry which is preliminary data.</text>
</comment>
<evidence type="ECO:0000313" key="2">
    <source>
        <dbReference type="Proteomes" id="UP001151760"/>
    </source>
</evidence>
<keyword evidence="2" id="KW-1185">Reference proteome</keyword>
<proteinExistence type="predicted"/>
<protein>
    <recommendedName>
        <fullName evidence="3">Helitron helicase</fullName>
    </recommendedName>
</protein>